<accession>A0A0G0TXX2</accession>
<dbReference type="Proteomes" id="UP000034881">
    <property type="component" value="Unassembled WGS sequence"/>
</dbReference>
<sequence>MTDGICIADRGNPGRLEMDDEDISDEIWSFFATGTNLQELYVNPHKLNTANWDCLAKAANWARENESVLADVHWVGGDPEKNEISLGVFSP</sequence>
<organism evidence="1 2">
    <name type="scientific">Candidatus Daviesbacteria bacterium GW2011_GWC2_40_12</name>
    <dbReference type="NCBI Taxonomy" id="1618431"/>
    <lineage>
        <taxon>Bacteria</taxon>
        <taxon>Candidatus Daviesiibacteriota</taxon>
    </lineage>
</organism>
<dbReference type="AlphaFoldDB" id="A0A0G0TXX2"/>
<gene>
    <name evidence="1" type="ORF">UT77_C0001G0308</name>
</gene>
<proteinExistence type="predicted"/>
<protein>
    <submittedName>
        <fullName evidence="1">Uncharacterized protein</fullName>
    </submittedName>
</protein>
<feature type="non-terminal residue" evidence="1">
    <location>
        <position position="91"/>
    </location>
</feature>
<comment type="caution">
    <text evidence="1">The sequence shown here is derived from an EMBL/GenBank/DDBJ whole genome shotgun (WGS) entry which is preliminary data.</text>
</comment>
<evidence type="ECO:0000313" key="2">
    <source>
        <dbReference type="Proteomes" id="UP000034881"/>
    </source>
</evidence>
<name>A0A0G0TXX2_9BACT</name>
<evidence type="ECO:0000313" key="1">
    <source>
        <dbReference type="EMBL" id="KKR42857.1"/>
    </source>
</evidence>
<reference evidence="1 2" key="1">
    <citation type="journal article" date="2015" name="Nature">
        <title>rRNA introns, odd ribosomes, and small enigmatic genomes across a large radiation of phyla.</title>
        <authorList>
            <person name="Brown C.T."/>
            <person name="Hug L.A."/>
            <person name="Thomas B.C."/>
            <person name="Sharon I."/>
            <person name="Castelle C.J."/>
            <person name="Singh A."/>
            <person name="Wilkins M.J."/>
            <person name="Williams K.H."/>
            <person name="Banfield J.F."/>
        </authorList>
    </citation>
    <scope>NUCLEOTIDE SEQUENCE [LARGE SCALE GENOMIC DNA]</scope>
</reference>
<dbReference type="EMBL" id="LBYB01000001">
    <property type="protein sequence ID" value="KKR42857.1"/>
    <property type="molecule type" value="Genomic_DNA"/>
</dbReference>